<protein>
    <recommendedName>
        <fullName evidence="2">DUF3020 domain-containing protein</fullName>
    </recommendedName>
</protein>
<feature type="compositionally biased region" description="Basic and acidic residues" evidence="1">
    <location>
        <begin position="286"/>
        <end position="302"/>
    </location>
</feature>
<feature type="compositionally biased region" description="Basic and acidic residues" evidence="1">
    <location>
        <begin position="767"/>
        <end position="784"/>
    </location>
</feature>
<feature type="compositionally biased region" description="Basic and acidic residues" evidence="1">
    <location>
        <begin position="182"/>
        <end position="195"/>
    </location>
</feature>
<feature type="compositionally biased region" description="Basic and acidic residues" evidence="1">
    <location>
        <begin position="557"/>
        <end position="575"/>
    </location>
</feature>
<feature type="region of interest" description="Disordered" evidence="1">
    <location>
        <begin position="617"/>
        <end position="639"/>
    </location>
</feature>
<feature type="region of interest" description="Disordered" evidence="1">
    <location>
        <begin position="81"/>
        <end position="266"/>
    </location>
</feature>
<dbReference type="Proteomes" id="UP000694255">
    <property type="component" value="Unassembled WGS sequence"/>
</dbReference>
<accession>A0A8J5QUA0</accession>
<feature type="compositionally biased region" description="Basic and acidic residues" evidence="1">
    <location>
        <begin position="400"/>
        <end position="409"/>
    </location>
</feature>
<keyword evidence="4" id="KW-1185">Reference proteome</keyword>
<feature type="compositionally biased region" description="Basic and acidic residues" evidence="1">
    <location>
        <begin position="1507"/>
        <end position="1524"/>
    </location>
</feature>
<feature type="compositionally biased region" description="Basic and acidic residues" evidence="1">
    <location>
        <begin position="221"/>
        <end position="230"/>
    </location>
</feature>
<feature type="region of interest" description="Disordered" evidence="1">
    <location>
        <begin position="693"/>
        <end position="714"/>
    </location>
</feature>
<feature type="compositionally biased region" description="Polar residues" evidence="1">
    <location>
        <begin position="237"/>
        <end position="260"/>
    </location>
</feature>
<feature type="compositionally biased region" description="Polar residues" evidence="1">
    <location>
        <begin position="1118"/>
        <end position="1137"/>
    </location>
</feature>
<dbReference type="RefSeq" id="XP_049262898.1">
    <property type="nucleotide sequence ID" value="XM_049407688.1"/>
</dbReference>
<feature type="compositionally biased region" description="Polar residues" evidence="1">
    <location>
        <begin position="512"/>
        <end position="527"/>
    </location>
</feature>
<dbReference type="EMBL" id="JAGSYN010000165">
    <property type="protein sequence ID" value="KAG7662665.1"/>
    <property type="molecule type" value="Genomic_DNA"/>
</dbReference>
<organism evidence="3 4">
    <name type="scientific">[Candida] subhashii</name>
    <dbReference type="NCBI Taxonomy" id="561895"/>
    <lineage>
        <taxon>Eukaryota</taxon>
        <taxon>Fungi</taxon>
        <taxon>Dikarya</taxon>
        <taxon>Ascomycota</taxon>
        <taxon>Saccharomycotina</taxon>
        <taxon>Pichiomycetes</taxon>
        <taxon>Debaryomycetaceae</taxon>
        <taxon>Spathaspora</taxon>
    </lineage>
</organism>
<feature type="region of interest" description="Disordered" evidence="1">
    <location>
        <begin position="1116"/>
        <end position="1137"/>
    </location>
</feature>
<dbReference type="OrthoDB" id="5595797at2759"/>
<evidence type="ECO:0000259" key="2">
    <source>
        <dbReference type="Pfam" id="PF11223"/>
    </source>
</evidence>
<feature type="compositionally biased region" description="Polar residues" evidence="1">
    <location>
        <begin position="22"/>
        <end position="35"/>
    </location>
</feature>
<feature type="compositionally biased region" description="Basic and acidic residues" evidence="1">
    <location>
        <begin position="1704"/>
        <end position="1722"/>
    </location>
</feature>
<feature type="domain" description="DUF3020" evidence="2">
    <location>
        <begin position="1423"/>
        <end position="1471"/>
    </location>
</feature>
<feature type="compositionally biased region" description="Polar residues" evidence="1">
    <location>
        <begin position="153"/>
        <end position="180"/>
    </location>
</feature>
<feature type="compositionally biased region" description="Acidic residues" evidence="1">
    <location>
        <begin position="132"/>
        <end position="146"/>
    </location>
</feature>
<comment type="caution">
    <text evidence="3">The sequence shown here is derived from an EMBL/GenBank/DDBJ whole genome shotgun (WGS) entry which is preliminary data.</text>
</comment>
<feature type="region of interest" description="Disordered" evidence="1">
    <location>
        <begin position="400"/>
        <end position="583"/>
    </location>
</feature>
<proteinExistence type="predicted"/>
<evidence type="ECO:0000313" key="3">
    <source>
        <dbReference type="EMBL" id="KAG7662665.1"/>
    </source>
</evidence>
<feature type="region of interest" description="Disordered" evidence="1">
    <location>
        <begin position="1476"/>
        <end position="1524"/>
    </location>
</feature>
<sequence>MSDNNKTDNDNINNNSDEDNLSHTITYSLESLNRQHYQEDHSQQSQPEHIQGSDRPISRALHQSELENAIGNVFDQFDFQSISNHTGFEEGNNNDDDTNIRHNEQQGHQPEESETSDDRMDVDEVEHNKEGEDNDDDDDMDLDDAIGDAFNDVFNQTEADTIEDSNVQSRDTDTSQIQQESSEDRQASEKEHSEHLEDDLEGAIGDAFGEVFNQATTHQNRNIEDNKEDNSDIASKPSDTVVSENNDTTIAKELSSTIPSKENHRDNELEDAIGEALGDVFNHEVEVSKESHGHIPSTKEKSEDELEDAIGDAFNEAIQPESQGNENKEVQADVQASKSEPEDNLEDAIGEAFSNVFQQVESTSKDISADKAEKQKTDENLEDAIGEAFNNVFVQEEAVNKEVQQKENEQLQSNEPVQEGIIEDKNVDTVNNVMKQSNAEEDVGEKDESQQPGTEQSEENLEDAIGEAFNNVFEQQKQDDENKSEQEKDVIPSTQEKSEENLEDAIGEAFNNVFNKESIESNQSHNEPVSEAEKEESLNDAIGDAFTEVLQKQQSDTVKENDKVVENREDLLAKPEEEDEDNLEDAIGDAFKNIFGKSTENLTESKEDVAREVVQETTIIEKETEEPTASHEEEQDILESSIGDALKSSFEQKVVEAVSAANKDVTASDNSQLETEASLEGAIDDAFKNAFAKEVPATEVPEKEEIKEPEDELSEAIGSALSDLIQKGDMEPTKGMEVETQTTQKDATEEDLDEAIGNAFENLLASERTKTTQTDKKLEPTQHDDDMDLEDAIGDAFKSILPPEPEKTQVIEREKSLPLPAEEVDNELENAIGDAFKSISGLVQEKKSQGVDDEELDQMISASFQQVFGGSSNQGPVSGSINKDQEDIQMEGAIAEAFMSAMQTSTKAHEKSRPQPQRPKVSAKTLAAQAAAAKAIRDNAIHNLAVKISHQVQDHLNDDKAFAPLPFVSGLPQIDEGVLDYFQNEANKENDKPSSSANANVPSNSQLQAAITSAVKTAIDAVSAPQGRRPSTQDNTVADVEQLQMNDILQNAFKMALENPQELISDLEIDSSIKTVLPPVQPPQLPPAVSKPSLPKSKVSKAKAGIKPPIRFQKPVESMSTKKATTPEPVSTLGSQVSSTISNLQQSLKRPTASIRPSKIGRLPAAERPKPQKKKDLSIASSLAIQRSLISGPRKDYSAIESMEDAVKSDRTSRFSKPLSSQISSVIQSLTSRISSGEISDTSILTAIREMTDALSSGGNLSSFLHKPMVAEEIISGYKAEKDRNSMVHTLSLAKKFVDSQPKNNLENVKASTMIEDALEQFKRYTTVDQIQSEAPKESSSSSTSQPGEQSQVNTNKTFIEKQKVTLSATQSDFISSITNSVIETIVKYSPESRFSSETLAAVARLKAQAQTPEHMKKLRFENRERKQKWREENQERNKDNDLRQRVLKKATAIFGEIDSPEKAAWAEREFEMRKQKRIDRQKKEEKEKHEQDAKPTKSTPIEDEPETKTISEDEEEKNRIKDTDTIAQDPAFFKPINDLFHIFSGSRIADDSQAMLVATAAATSTAASLYWQNHREAGFRSVDSAITTVLRRLMDDLNKKGSFKYTKTRIPLKKATPPSSPAEDIMKRYSLSSSFYDLDIKDKRAADNVLGGDYKRYKTTEEMERESRARIAASYDQIRNSMVGPRTSWGSLNSLKMPQYKKATTEKFAEPEEKSPMKVPKESPFISNKVPLSTNTVNQQQTSGSGLRKPGSFQKPDAKNEKPRGTSLGFPRLYSASFTN</sequence>
<feature type="region of interest" description="Disordered" evidence="1">
    <location>
        <begin position="1704"/>
        <end position="1781"/>
    </location>
</feature>
<feature type="compositionally biased region" description="Basic and acidic residues" evidence="1">
    <location>
        <begin position="1414"/>
        <end position="1444"/>
    </location>
</feature>
<feature type="compositionally biased region" description="Acidic residues" evidence="1">
    <location>
        <begin position="456"/>
        <end position="465"/>
    </location>
</feature>
<dbReference type="Pfam" id="PF11223">
    <property type="entry name" value="DUF3020"/>
    <property type="match status" value="1"/>
</dbReference>
<evidence type="ECO:0000313" key="4">
    <source>
        <dbReference type="Proteomes" id="UP000694255"/>
    </source>
</evidence>
<feature type="compositionally biased region" description="Basic and acidic residues" evidence="1">
    <location>
        <begin position="98"/>
        <end position="119"/>
    </location>
</feature>
<dbReference type="GeneID" id="73470595"/>
<feature type="region of interest" description="Disordered" evidence="1">
    <location>
        <begin position="1079"/>
        <end position="1103"/>
    </location>
</feature>
<feature type="compositionally biased region" description="Low complexity" evidence="1">
    <location>
        <begin position="1332"/>
        <end position="1352"/>
    </location>
</feature>
<feature type="compositionally biased region" description="Basic and acidic residues" evidence="1">
    <location>
        <begin position="476"/>
        <end position="500"/>
    </location>
</feature>
<feature type="region of interest" description="Disordered" evidence="1">
    <location>
        <begin position="1408"/>
        <end position="1444"/>
    </location>
</feature>
<reference evidence="3 4" key="1">
    <citation type="journal article" date="2021" name="DNA Res.">
        <title>Genome analysis of Candida subhashii reveals its hybrid nature and dual mitochondrial genome conformations.</title>
        <authorList>
            <person name="Mixao V."/>
            <person name="Hegedusova E."/>
            <person name="Saus E."/>
            <person name="Pryszcz L.P."/>
            <person name="Cillingova A."/>
            <person name="Nosek J."/>
            <person name="Gabaldon T."/>
        </authorList>
    </citation>
    <scope>NUCLEOTIDE SEQUENCE [LARGE SCALE GENOMIC DNA]</scope>
    <source>
        <strain evidence="3 4">CBS 10753</strain>
    </source>
</reference>
<feature type="region of interest" description="Disordered" evidence="1">
    <location>
        <begin position="311"/>
        <end position="381"/>
    </location>
</feature>
<feature type="region of interest" description="Disordered" evidence="1">
    <location>
        <begin position="1"/>
        <end position="64"/>
    </location>
</feature>
<dbReference type="InterPro" id="IPR021386">
    <property type="entry name" value="SPP41_DUF3020"/>
</dbReference>
<feature type="compositionally biased region" description="Polar residues" evidence="1">
    <location>
        <begin position="1731"/>
        <end position="1746"/>
    </location>
</feature>
<feature type="compositionally biased region" description="Basic and acidic residues" evidence="1">
    <location>
        <begin position="1482"/>
        <end position="1496"/>
    </location>
</feature>
<name>A0A8J5QUA0_9ASCO</name>
<feature type="compositionally biased region" description="Polar residues" evidence="1">
    <location>
        <begin position="428"/>
        <end position="437"/>
    </location>
</feature>
<feature type="region of interest" description="Disordered" evidence="1">
    <location>
        <begin position="286"/>
        <end position="305"/>
    </location>
</feature>
<feature type="region of interest" description="Disordered" evidence="1">
    <location>
        <begin position="902"/>
        <end position="926"/>
    </location>
</feature>
<feature type="region of interest" description="Disordered" evidence="1">
    <location>
        <begin position="730"/>
        <end position="788"/>
    </location>
</feature>
<gene>
    <name evidence="3" type="ORF">J8A68_003795</name>
</gene>
<feature type="compositionally biased region" description="Basic and acidic residues" evidence="1">
    <location>
        <begin position="363"/>
        <end position="379"/>
    </location>
</feature>
<feature type="region of interest" description="Disordered" evidence="1">
    <location>
        <begin position="1330"/>
        <end position="1354"/>
    </location>
</feature>
<feature type="compositionally biased region" description="Low complexity" evidence="1">
    <location>
        <begin position="1087"/>
        <end position="1097"/>
    </location>
</feature>
<evidence type="ECO:0000256" key="1">
    <source>
        <dbReference type="SAM" id="MobiDB-lite"/>
    </source>
</evidence>